<evidence type="ECO:0000256" key="1">
    <source>
        <dbReference type="SAM" id="SignalP"/>
    </source>
</evidence>
<gene>
    <name evidence="3" type="ORF">ACFMB1_10150</name>
</gene>
<organism evidence="3 4">
    <name type="scientific">Hyphococcus aureus</name>
    <dbReference type="NCBI Taxonomy" id="2666033"/>
    <lineage>
        <taxon>Bacteria</taxon>
        <taxon>Pseudomonadati</taxon>
        <taxon>Pseudomonadota</taxon>
        <taxon>Alphaproteobacteria</taxon>
        <taxon>Parvularculales</taxon>
        <taxon>Parvularculaceae</taxon>
        <taxon>Hyphococcus</taxon>
    </lineage>
</organism>
<dbReference type="RefSeq" id="WP_379882872.1">
    <property type="nucleotide sequence ID" value="NZ_JBHPON010000002.1"/>
</dbReference>
<sequence>MKKIFVCAIVFAFIHAPALAEKAGDEAAVLATLDSWNRGWAEKDAALAVQDYADDTDWTNAFGDRFQTREELQEGLEFIFSLDFVMAGDSADNEFEDVIFLTPDIALIRSKLVRQGQQFNTGESRPDRHINHLRVLERRDGKWQIVSHMISQAQDKR</sequence>
<dbReference type="InterPro" id="IPR011944">
    <property type="entry name" value="Steroid_delta5-4_isomerase"/>
</dbReference>
<feature type="domain" description="DUF4440" evidence="2">
    <location>
        <begin position="30"/>
        <end position="145"/>
    </location>
</feature>
<feature type="signal peptide" evidence="1">
    <location>
        <begin position="1"/>
        <end position="20"/>
    </location>
</feature>
<name>A0ABW1KZ77_9PROT</name>
<feature type="chain" id="PRO_5045771452" evidence="1">
    <location>
        <begin position="21"/>
        <end position="157"/>
    </location>
</feature>
<reference evidence="3 4" key="1">
    <citation type="submission" date="2024-09" db="EMBL/GenBank/DDBJ databases">
        <authorList>
            <person name="Zhang Z.-H."/>
        </authorList>
    </citation>
    <scope>NUCLEOTIDE SEQUENCE [LARGE SCALE GENOMIC DNA]</scope>
    <source>
        <strain evidence="3 4">HHTR114</strain>
    </source>
</reference>
<dbReference type="NCBIfam" id="TIGR02246">
    <property type="entry name" value="SgcJ/EcaC family oxidoreductase"/>
    <property type="match status" value="1"/>
</dbReference>
<dbReference type="EMBL" id="JBHPON010000002">
    <property type="protein sequence ID" value="MFC6035907.1"/>
    <property type="molecule type" value="Genomic_DNA"/>
</dbReference>
<evidence type="ECO:0000313" key="4">
    <source>
        <dbReference type="Proteomes" id="UP001596116"/>
    </source>
</evidence>
<dbReference type="Gene3D" id="3.10.450.50">
    <property type="match status" value="1"/>
</dbReference>
<dbReference type="Proteomes" id="UP001596116">
    <property type="component" value="Unassembled WGS sequence"/>
</dbReference>
<dbReference type="SUPFAM" id="SSF54427">
    <property type="entry name" value="NTF2-like"/>
    <property type="match status" value="1"/>
</dbReference>
<dbReference type="Pfam" id="PF14534">
    <property type="entry name" value="DUF4440"/>
    <property type="match status" value="1"/>
</dbReference>
<protein>
    <submittedName>
        <fullName evidence="3">YybH family protein</fullName>
    </submittedName>
</protein>
<dbReference type="InterPro" id="IPR032710">
    <property type="entry name" value="NTF2-like_dom_sf"/>
</dbReference>
<evidence type="ECO:0000313" key="3">
    <source>
        <dbReference type="EMBL" id="MFC6035907.1"/>
    </source>
</evidence>
<keyword evidence="1" id="KW-0732">Signal</keyword>
<comment type="caution">
    <text evidence="3">The sequence shown here is derived from an EMBL/GenBank/DDBJ whole genome shotgun (WGS) entry which is preliminary data.</text>
</comment>
<evidence type="ECO:0000259" key="2">
    <source>
        <dbReference type="Pfam" id="PF14534"/>
    </source>
</evidence>
<keyword evidence="4" id="KW-1185">Reference proteome</keyword>
<dbReference type="InterPro" id="IPR027843">
    <property type="entry name" value="DUF4440"/>
</dbReference>
<proteinExistence type="predicted"/>
<accession>A0ABW1KZ77</accession>